<dbReference type="Pfam" id="PF00512">
    <property type="entry name" value="HisKA"/>
    <property type="match status" value="1"/>
</dbReference>
<dbReference type="InterPro" id="IPR029151">
    <property type="entry name" value="Sensor-like_sf"/>
</dbReference>
<dbReference type="PROSITE" id="PS50109">
    <property type="entry name" value="HIS_KIN"/>
    <property type="match status" value="1"/>
</dbReference>
<accession>A0A6J5YEI9</accession>
<dbReference type="InterPro" id="IPR036890">
    <property type="entry name" value="HATPase_C_sf"/>
</dbReference>
<dbReference type="PROSITE" id="PS50885">
    <property type="entry name" value="HAMP"/>
    <property type="match status" value="1"/>
</dbReference>
<dbReference type="Pfam" id="PF00672">
    <property type="entry name" value="HAMP"/>
    <property type="match status" value="1"/>
</dbReference>
<keyword evidence="9 12" id="KW-1133">Transmembrane helix</keyword>
<dbReference type="SUPFAM" id="SSF47384">
    <property type="entry name" value="Homodimeric domain of signal transducing histidine kinase"/>
    <property type="match status" value="1"/>
</dbReference>
<evidence type="ECO:0000256" key="9">
    <source>
        <dbReference type="ARBA" id="ARBA00022989"/>
    </source>
</evidence>
<dbReference type="AlphaFoldDB" id="A0A6J5YEI9"/>
<feature type="transmembrane region" description="Helical" evidence="12">
    <location>
        <begin position="162"/>
        <end position="185"/>
    </location>
</feature>
<keyword evidence="10" id="KW-0902">Two-component regulatory system</keyword>
<evidence type="ECO:0000256" key="4">
    <source>
        <dbReference type="ARBA" id="ARBA00022475"/>
    </source>
</evidence>
<evidence type="ECO:0000256" key="3">
    <source>
        <dbReference type="ARBA" id="ARBA00012438"/>
    </source>
</evidence>
<dbReference type="CDD" id="cd06225">
    <property type="entry name" value="HAMP"/>
    <property type="match status" value="1"/>
</dbReference>
<dbReference type="InterPro" id="IPR005467">
    <property type="entry name" value="His_kinase_dom"/>
</dbReference>
<comment type="subcellular location">
    <subcellularLocation>
        <location evidence="2">Cell membrane</location>
        <topology evidence="2">Multi-pass membrane protein</topology>
    </subcellularLocation>
</comment>
<keyword evidence="11 12" id="KW-0472">Membrane</keyword>
<evidence type="ECO:0000259" key="14">
    <source>
        <dbReference type="PROSITE" id="PS50885"/>
    </source>
</evidence>
<comment type="catalytic activity">
    <reaction evidence="1">
        <text>ATP + protein L-histidine = ADP + protein N-phospho-L-histidine.</text>
        <dbReference type="EC" id="2.7.13.3"/>
    </reaction>
</comment>
<evidence type="ECO:0000256" key="1">
    <source>
        <dbReference type="ARBA" id="ARBA00000085"/>
    </source>
</evidence>
<dbReference type="InterPro" id="IPR003661">
    <property type="entry name" value="HisK_dim/P_dom"/>
</dbReference>
<dbReference type="InterPro" id="IPR004358">
    <property type="entry name" value="Sig_transdc_His_kin-like_C"/>
</dbReference>
<keyword evidence="8" id="KW-0418">Kinase</keyword>
<dbReference type="CDD" id="cd00082">
    <property type="entry name" value="HisKA"/>
    <property type="match status" value="1"/>
</dbReference>
<evidence type="ECO:0000256" key="7">
    <source>
        <dbReference type="ARBA" id="ARBA00022692"/>
    </source>
</evidence>
<dbReference type="Pfam" id="PF02518">
    <property type="entry name" value="HATPase_c"/>
    <property type="match status" value="1"/>
</dbReference>
<dbReference type="GO" id="GO:0005886">
    <property type="term" value="C:plasma membrane"/>
    <property type="evidence" value="ECO:0007669"/>
    <property type="project" value="UniProtKB-SubCell"/>
</dbReference>
<keyword evidence="5" id="KW-0597">Phosphoprotein</keyword>
<protein>
    <recommendedName>
        <fullName evidence="3">histidine kinase</fullName>
        <ecNumber evidence="3">2.7.13.3</ecNumber>
    </recommendedName>
</protein>
<dbReference type="GO" id="GO:0000155">
    <property type="term" value="F:phosphorelay sensor kinase activity"/>
    <property type="evidence" value="ECO:0007669"/>
    <property type="project" value="InterPro"/>
</dbReference>
<evidence type="ECO:0000256" key="2">
    <source>
        <dbReference type="ARBA" id="ARBA00004651"/>
    </source>
</evidence>
<gene>
    <name evidence="15" type="ORF">UFOPK1392_02325</name>
</gene>
<dbReference type="InterPro" id="IPR036097">
    <property type="entry name" value="HisK_dim/P_sf"/>
</dbReference>
<dbReference type="Gene3D" id="6.10.340.10">
    <property type="match status" value="1"/>
</dbReference>
<name>A0A6J5YEI9_9ZZZZ</name>
<dbReference type="SMART" id="SM00388">
    <property type="entry name" value="HisKA"/>
    <property type="match status" value="1"/>
</dbReference>
<feature type="domain" description="HAMP" evidence="14">
    <location>
        <begin position="186"/>
        <end position="239"/>
    </location>
</feature>
<evidence type="ECO:0000313" key="15">
    <source>
        <dbReference type="EMBL" id="CAB4324550.1"/>
    </source>
</evidence>
<evidence type="ECO:0000256" key="12">
    <source>
        <dbReference type="SAM" id="Phobius"/>
    </source>
</evidence>
<dbReference type="InterPro" id="IPR050428">
    <property type="entry name" value="TCS_sensor_his_kinase"/>
</dbReference>
<dbReference type="PANTHER" id="PTHR45436:SF5">
    <property type="entry name" value="SENSOR HISTIDINE KINASE TRCS"/>
    <property type="match status" value="1"/>
</dbReference>
<proteinExistence type="predicted"/>
<keyword evidence="6" id="KW-0808">Transferase</keyword>
<dbReference type="SMART" id="SM00304">
    <property type="entry name" value="HAMP"/>
    <property type="match status" value="1"/>
</dbReference>
<evidence type="ECO:0000256" key="11">
    <source>
        <dbReference type="ARBA" id="ARBA00023136"/>
    </source>
</evidence>
<dbReference type="Gene3D" id="3.30.565.10">
    <property type="entry name" value="Histidine kinase-like ATPase, C-terminal domain"/>
    <property type="match status" value="1"/>
</dbReference>
<evidence type="ECO:0000256" key="6">
    <source>
        <dbReference type="ARBA" id="ARBA00022679"/>
    </source>
</evidence>
<evidence type="ECO:0000256" key="8">
    <source>
        <dbReference type="ARBA" id="ARBA00022777"/>
    </source>
</evidence>
<dbReference type="SUPFAM" id="SSF103190">
    <property type="entry name" value="Sensory domain-like"/>
    <property type="match status" value="1"/>
</dbReference>
<feature type="domain" description="Histidine kinase" evidence="13">
    <location>
        <begin position="247"/>
        <end position="460"/>
    </location>
</feature>
<keyword evidence="7 12" id="KW-0812">Transmembrane</keyword>
<dbReference type="InterPro" id="IPR003594">
    <property type="entry name" value="HATPase_dom"/>
</dbReference>
<dbReference type="EC" id="2.7.13.3" evidence="3"/>
<dbReference type="EMBL" id="CAEMXZ010000168">
    <property type="protein sequence ID" value="CAB4324550.1"/>
    <property type="molecule type" value="Genomic_DNA"/>
</dbReference>
<organism evidence="15">
    <name type="scientific">freshwater metagenome</name>
    <dbReference type="NCBI Taxonomy" id="449393"/>
    <lineage>
        <taxon>unclassified sequences</taxon>
        <taxon>metagenomes</taxon>
        <taxon>ecological metagenomes</taxon>
    </lineage>
</organism>
<dbReference type="Gene3D" id="3.30.450.20">
    <property type="entry name" value="PAS domain"/>
    <property type="match status" value="1"/>
</dbReference>
<dbReference type="SMART" id="SM00387">
    <property type="entry name" value="HATPase_c"/>
    <property type="match status" value="1"/>
</dbReference>
<evidence type="ECO:0000256" key="10">
    <source>
        <dbReference type="ARBA" id="ARBA00023012"/>
    </source>
</evidence>
<dbReference type="SUPFAM" id="SSF55874">
    <property type="entry name" value="ATPase domain of HSP90 chaperone/DNA topoisomerase II/histidine kinase"/>
    <property type="match status" value="1"/>
</dbReference>
<evidence type="ECO:0000256" key="5">
    <source>
        <dbReference type="ARBA" id="ARBA00022553"/>
    </source>
</evidence>
<dbReference type="Gene3D" id="1.10.287.130">
    <property type="match status" value="1"/>
</dbReference>
<evidence type="ECO:0000259" key="13">
    <source>
        <dbReference type="PROSITE" id="PS50109"/>
    </source>
</evidence>
<reference evidence="15" key="1">
    <citation type="submission" date="2020-05" db="EMBL/GenBank/DDBJ databases">
        <authorList>
            <person name="Chiriac C."/>
            <person name="Salcher M."/>
            <person name="Ghai R."/>
            <person name="Kavagutti S V."/>
        </authorList>
    </citation>
    <scope>NUCLEOTIDE SEQUENCE</scope>
</reference>
<dbReference type="SUPFAM" id="SSF158472">
    <property type="entry name" value="HAMP domain-like"/>
    <property type="match status" value="1"/>
</dbReference>
<dbReference type="PANTHER" id="PTHR45436">
    <property type="entry name" value="SENSOR HISTIDINE KINASE YKOH"/>
    <property type="match status" value="1"/>
</dbReference>
<keyword evidence="4" id="KW-1003">Cell membrane</keyword>
<dbReference type="InterPro" id="IPR003660">
    <property type="entry name" value="HAMP_dom"/>
</dbReference>
<sequence>MKLRLLGAFLAITLFVLLALEVPLAVNYRDRQLAELKNGLERDAFVLSSYVQSRLDDPNTGELSTIAFNYSRETEGRVVIIAANGDVLADTDPLRDGIRNFATRPEVAAALEQKVASGSRYSQSLKTTLVYVAVPVSQGNKVVGAVRLSYSTAQVDARVHQYWLLLGLAGVFTLLVASVIGVLLARWVTRPLGDLNDVAREIGDGDLDARADAKHGPPEVRALATSFNSTAGRLEKLLVAQEQFVADASHQLRTPLTALRLRLEMIESEVDGSALEDIEAAHSEVLRMSRLVDGLLALARAERAPGAPPVRIDISHVIAERRTTWEPIAHDRAVEILITGGSALATVNPDTLSQILDNYIANALELAPPGSTLTIRTGTEVHGTNTFTTVHVIDQGPGMTEEQREHAFDRFWRASATRSELGGSGLGLSIVQKLAEADGGRATLRVAPGGGVDAVVLLPV</sequence>
<dbReference type="PRINTS" id="PR00344">
    <property type="entry name" value="BCTRLSENSOR"/>
</dbReference>
<dbReference type="CDD" id="cd00075">
    <property type="entry name" value="HATPase"/>
    <property type="match status" value="1"/>
</dbReference>